<dbReference type="PANTHER" id="PTHR31591:SF1">
    <property type="entry name" value="UPF0613 PROTEIN PB24D3.06C"/>
    <property type="match status" value="1"/>
</dbReference>
<dbReference type="PANTHER" id="PTHR31591">
    <property type="entry name" value="UPF0613 PROTEIN PB24D3.06C"/>
    <property type="match status" value="1"/>
</dbReference>
<dbReference type="Pfam" id="PF08538">
    <property type="entry name" value="DUF1749"/>
    <property type="match status" value="1"/>
</dbReference>
<dbReference type="EMBL" id="DF933856">
    <property type="protein sequence ID" value="GAM43875.1"/>
    <property type="molecule type" value="Genomic_DNA"/>
</dbReference>
<accession>A0A6V8HPK1</accession>
<evidence type="ECO:0008006" key="4">
    <source>
        <dbReference type="Google" id="ProtNLM"/>
    </source>
</evidence>
<sequence length="380" mass="42655">MYSKFWPKGGLPGILHHYVCLLLIIPFVILSIQLNYILTSSQTETLVTFEYTSTAAQQPHSILFVGGLGDGLATTSYTSDLVGALRATQWSLFTLNLTSSYQSWGLGHLDRDTDEIAQCLQYINEYKAHKFGHNNGKIVLMGHSTGSQCVMHYLYRPNPHTTTPVFDSDLQHVKRRVLDGAIMQAPVSDREAILWVLTEGIGGKTPSEIREIYGKLEKIAKEADRENKDTKSPFDIMLPISLTSQIYPANTPLSARRFLSLVSPESPESPREDDLFSSDIGEEQLAKTFGMIKQQALLKDKLLVLYSGADQSVPDWVDKEKLLSKWRNAADHHGMFQVWDQEYSGIIPGASHALSNDDQAEPRKDLVRRVLGYLQRLEKS</sequence>
<dbReference type="Gene3D" id="3.40.50.1820">
    <property type="entry name" value="alpha/beta hydrolase"/>
    <property type="match status" value="1"/>
</dbReference>
<reference evidence="3" key="1">
    <citation type="journal article" date="2015" name="Genome Announc.">
        <title>Draft genome sequence of Talaromyces cellulolyticus strain Y-94, a source of lignocellulosic biomass-degrading enzymes.</title>
        <authorList>
            <person name="Fujii T."/>
            <person name="Koike H."/>
            <person name="Sawayama S."/>
            <person name="Yano S."/>
            <person name="Inoue H."/>
        </authorList>
    </citation>
    <scope>NUCLEOTIDE SEQUENCE [LARGE SCALE GENOMIC DNA]</scope>
    <source>
        <strain evidence="3">Y-94</strain>
    </source>
</reference>
<gene>
    <name evidence="2" type="ORF">TCE0_060r19044</name>
</gene>
<dbReference type="SUPFAM" id="SSF53474">
    <property type="entry name" value="alpha/beta-Hydrolases"/>
    <property type="match status" value="1"/>
</dbReference>
<keyword evidence="1" id="KW-0472">Membrane</keyword>
<proteinExistence type="predicted"/>
<feature type="transmembrane region" description="Helical" evidence="1">
    <location>
        <begin position="15"/>
        <end position="38"/>
    </location>
</feature>
<evidence type="ECO:0000313" key="3">
    <source>
        <dbReference type="Proteomes" id="UP000053095"/>
    </source>
</evidence>
<keyword evidence="1" id="KW-1133">Transmembrane helix</keyword>
<dbReference type="Proteomes" id="UP000053095">
    <property type="component" value="Unassembled WGS sequence"/>
</dbReference>
<evidence type="ECO:0000256" key="1">
    <source>
        <dbReference type="SAM" id="Phobius"/>
    </source>
</evidence>
<dbReference type="InterPro" id="IPR013744">
    <property type="entry name" value="SidJ"/>
</dbReference>
<keyword evidence="1" id="KW-0812">Transmembrane</keyword>
<evidence type="ECO:0000313" key="2">
    <source>
        <dbReference type="EMBL" id="GAM43875.1"/>
    </source>
</evidence>
<dbReference type="InterPro" id="IPR029058">
    <property type="entry name" value="AB_hydrolase_fold"/>
</dbReference>
<name>A0A6V8HPK1_TALPI</name>
<organism evidence="2 3">
    <name type="scientific">Talaromyces pinophilus</name>
    <name type="common">Penicillium pinophilum</name>
    <dbReference type="NCBI Taxonomy" id="128442"/>
    <lineage>
        <taxon>Eukaryota</taxon>
        <taxon>Fungi</taxon>
        <taxon>Dikarya</taxon>
        <taxon>Ascomycota</taxon>
        <taxon>Pezizomycotina</taxon>
        <taxon>Eurotiomycetes</taxon>
        <taxon>Eurotiomycetidae</taxon>
        <taxon>Eurotiales</taxon>
        <taxon>Trichocomaceae</taxon>
        <taxon>Talaromyces</taxon>
        <taxon>Talaromyces sect. Talaromyces</taxon>
    </lineage>
</organism>
<keyword evidence="3" id="KW-1185">Reference proteome</keyword>
<dbReference type="AlphaFoldDB" id="A0A6V8HPK1"/>
<protein>
    <recommendedName>
        <fullName evidence="4">Siderophore biosynthesis lipase/esterase</fullName>
    </recommendedName>
</protein>
<comment type="caution">
    <text evidence="2">The sequence shown here is derived from an EMBL/GenBank/DDBJ whole genome shotgun (WGS) entry which is preliminary data.</text>
</comment>